<organism evidence="8 9">
    <name type="scientific">Perkinsus chesapeaki</name>
    <name type="common">Clam parasite</name>
    <name type="synonym">Perkinsus andrewsi</name>
    <dbReference type="NCBI Taxonomy" id="330153"/>
    <lineage>
        <taxon>Eukaryota</taxon>
        <taxon>Sar</taxon>
        <taxon>Alveolata</taxon>
        <taxon>Perkinsozoa</taxon>
        <taxon>Perkinsea</taxon>
        <taxon>Perkinsida</taxon>
        <taxon>Perkinsidae</taxon>
        <taxon>Perkinsus</taxon>
    </lineage>
</organism>
<dbReference type="CDD" id="cd15517">
    <property type="entry name" value="PHD_TCF19_like"/>
    <property type="match status" value="1"/>
</dbReference>
<comment type="caution">
    <text evidence="8">The sequence shown here is derived from an EMBL/GenBank/DDBJ whole genome shotgun (WGS) entry which is preliminary data.</text>
</comment>
<dbReference type="PROSITE" id="PS01359">
    <property type="entry name" value="ZF_PHD_1"/>
    <property type="match status" value="1"/>
</dbReference>
<gene>
    <name evidence="8" type="ORF">FOL47_004172</name>
</gene>
<dbReference type="SUPFAM" id="SSF57903">
    <property type="entry name" value="FYVE/PHD zinc finger"/>
    <property type="match status" value="1"/>
</dbReference>
<evidence type="ECO:0000256" key="4">
    <source>
        <dbReference type="PROSITE-ProRule" id="PRU00146"/>
    </source>
</evidence>
<evidence type="ECO:0000259" key="6">
    <source>
        <dbReference type="PROSITE" id="PS50016"/>
    </source>
</evidence>
<dbReference type="PROSITE" id="PS51050">
    <property type="entry name" value="ZF_CW"/>
    <property type="match status" value="1"/>
</dbReference>
<name>A0A7J6M535_PERCH</name>
<dbReference type="InterPro" id="IPR011124">
    <property type="entry name" value="Znf_CW"/>
</dbReference>
<dbReference type="EMBL" id="JAAPAO010000239">
    <property type="protein sequence ID" value="KAF4666270.1"/>
    <property type="molecule type" value="Genomic_DNA"/>
</dbReference>
<evidence type="ECO:0000256" key="5">
    <source>
        <dbReference type="SAM" id="MobiDB-lite"/>
    </source>
</evidence>
<evidence type="ECO:0000313" key="9">
    <source>
        <dbReference type="Proteomes" id="UP000591131"/>
    </source>
</evidence>
<evidence type="ECO:0000259" key="7">
    <source>
        <dbReference type="PROSITE" id="PS51050"/>
    </source>
</evidence>
<dbReference type="GO" id="GO:0008270">
    <property type="term" value="F:zinc ion binding"/>
    <property type="evidence" value="ECO:0007669"/>
    <property type="project" value="UniProtKB-KW"/>
</dbReference>
<evidence type="ECO:0000256" key="3">
    <source>
        <dbReference type="ARBA" id="ARBA00022833"/>
    </source>
</evidence>
<reference evidence="8 9" key="1">
    <citation type="submission" date="2020-04" db="EMBL/GenBank/DDBJ databases">
        <title>Perkinsus chesapeaki whole genome sequence.</title>
        <authorList>
            <person name="Bogema D.R."/>
        </authorList>
    </citation>
    <scope>NUCLEOTIDE SEQUENCE [LARGE SCALE GENOMIC DNA]</scope>
    <source>
        <strain evidence="8">ATCC PRA-425</strain>
    </source>
</reference>
<dbReference type="Proteomes" id="UP000591131">
    <property type="component" value="Unassembled WGS sequence"/>
</dbReference>
<feature type="domain" description="CW-type" evidence="7">
    <location>
        <begin position="26"/>
        <end position="75"/>
    </location>
</feature>
<dbReference type="PROSITE" id="PS50016">
    <property type="entry name" value="ZF_PHD_2"/>
    <property type="match status" value="1"/>
</dbReference>
<feature type="region of interest" description="Disordered" evidence="5">
    <location>
        <begin position="515"/>
        <end position="536"/>
    </location>
</feature>
<evidence type="ECO:0008006" key="10">
    <source>
        <dbReference type="Google" id="ProtNLM"/>
    </source>
</evidence>
<keyword evidence="2 4" id="KW-0863">Zinc-finger</keyword>
<dbReference type="Gene3D" id="3.30.40.10">
    <property type="entry name" value="Zinc/RING finger domain, C3HC4 (zinc finger)"/>
    <property type="match status" value="1"/>
</dbReference>
<evidence type="ECO:0000256" key="2">
    <source>
        <dbReference type="ARBA" id="ARBA00022771"/>
    </source>
</evidence>
<keyword evidence="9" id="KW-1185">Reference proteome</keyword>
<proteinExistence type="predicted"/>
<feature type="region of interest" description="Disordered" evidence="5">
    <location>
        <begin position="659"/>
        <end position="679"/>
    </location>
</feature>
<dbReference type="InterPro" id="IPR011011">
    <property type="entry name" value="Znf_FYVE_PHD"/>
</dbReference>
<accession>A0A7J6M535</accession>
<dbReference type="SMART" id="SM00249">
    <property type="entry name" value="PHD"/>
    <property type="match status" value="1"/>
</dbReference>
<dbReference type="InterPro" id="IPR019786">
    <property type="entry name" value="Zinc_finger_PHD-type_CS"/>
</dbReference>
<sequence>MEYSHIIIDDSAVPQACQFCRSEAVPDSQGEWVQCDRCFGWYHIPCAAGYDNRAGHDPNDIWLCQSCTVIREREGSLDAKAIVIPMLKLIKDHGLMFADAGHVLAKAVAKGVKAVIRGSVSNGICKSVWKLSGEQNSAVNVLLACNVKCRLQANGKRVGFVDYSKFLSLSVSPIAEDAKKQYDSYLDRNLGALICRGLAIEDLKFVYESRPYDICETAFLEEAREAAANRLRNFLREQGDKHGGQQWDTHELWKLVRRPLQAIIIGGCHAALLSKAQADMSGRPGSIDLLKRLGDFMPDAFIALAQRPTSTAEHILELGGVTYEARCGICADGVAADTCVDIAAPESHTKGAKAIFYRYRLPVEAVCDVCYETRPLSYFEFKFCTCSARICRCCAFRTTIAAHVEGADLRCTSCRQPLDTDDRNVIKLVADTTAFVEVLRSLNPSVPTGPANVVIPDNDFAFTNDVAYDILERIYDHGPTPADDDIAQREIAADYRRQLQLGDDVDDEEVMRRARQAAVEGNPPNSPPDDNMSLASENLDRAWPNDDELEVANGGNDSPIRSGPVSVAGDDLDGPLFVVPDGDGHDILMDIGTPDLVQDGDLISGNDREPFVAADASPSTHTVNSTSLTRAIRGSGALSASPQGTAGVGLISNARIGSGIASRDPGGSENQPSQMGSNPYGRTLPGAVVLVTARQLVLYDTTEAILYAILLLMVQHVLLIHTDKKSL</sequence>
<keyword evidence="3" id="KW-0862">Zinc</keyword>
<dbReference type="InterPro" id="IPR001965">
    <property type="entry name" value="Znf_PHD"/>
</dbReference>
<dbReference type="InterPro" id="IPR019787">
    <property type="entry name" value="Znf_PHD-finger"/>
</dbReference>
<evidence type="ECO:0000313" key="8">
    <source>
        <dbReference type="EMBL" id="KAF4666270.1"/>
    </source>
</evidence>
<evidence type="ECO:0000256" key="1">
    <source>
        <dbReference type="ARBA" id="ARBA00022723"/>
    </source>
</evidence>
<keyword evidence="1" id="KW-0479">Metal-binding</keyword>
<dbReference type="InterPro" id="IPR013083">
    <property type="entry name" value="Znf_RING/FYVE/PHD"/>
</dbReference>
<dbReference type="SUPFAM" id="SSF57850">
    <property type="entry name" value="RING/U-box"/>
    <property type="match status" value="1"/>
</dbReference>
<dbReference type="AlphaFoldDB" id="A0A7J6M535"/>
<protein>
    <recommendedName>
        <fullName evidence="10">PHD-type domain-containing protein</fullName>
    </recommendedName>
</protein>
<feature type="domain" description="PHD-type" evidence="6">
    <location>
        <begin position="14"/>
        <end position="70"/>
    </location>
</feature>
<dbReference type="Pfam" id="PF00628">
    <property type="entry name" value="PHD"/>
    <property type="match status" value="1"/>
</dbReference>
<feature type="compositionally biased region" description="Polar residues" evidence="5">
    <location>
        <begin position="668"/>
        <end position="677"/>
    </location>
</feature>